<feature type="compositionally biased region" description="Polar residues" evidence="1">
    <location>
        <begin position="74"/>
        <end position="87"/>
    </location>
</feature>
<reference evidence="2 5" key="1">
    <citation type="submission" date="2016-04" db="EMBL/GenBank/DDBJ databases">
        <title>Genome analyses suggest a sexual origin of heterokaryosis in a supposedly ancient asexual fungus.</title>
        <authorList>
            <person name="Ropars J."/>
            <person name="Sedzielewska K."/>
            <person name="Noel J."/>
            <person name="Charron P."/>
            <person name="Farinelli L."/>
            <person name="Marton T."/>
            <person name="Kruger M."/>
            <person name="Pelin A."/>
            <person name="Brachmann A."/>
            <person name="Corradi N."/>
        </authorList>
    </citation>
    <scope>NUCLEOTIDE SEQUENCE [LARGE SCALE GENOMIC DNA]</scope>
    <source>
        <strain evidence="2 5">A5</strain>
    </source>
</reference>
<organism evidence="3 4">
    <name type="scientific">Rhizophagus irregularis</name>
    <dbReference type="NCBI Taxonomy" id="588596"/>
    <lineage>
        <taxon>Eukaryota</taxon>
        <taxon>Fungi</taxon>
        <taxon>Fungi incertae sedis</taxon>
        <taxon>Mucoromycota</taxon>
        <taxon>Glomeromycotina</taxon>
        <taxon>Glomeromycetes</taxon>
        <taxon>Glomerales</taxon>
        <taxon>Glomeraceae</taxon>
        <taxon>Rhizophagus</taxon>
    </lineage>
</organism>
<feature type="region of interest" description="Disordered" evidence="1">
    <location>
        <begin position="74"/>
        <end position="93"/>
    </location>
</feature>
<reference evidence="2 5" key="2">
    <citation type="submission" date="2017-09" db="EMBL/GenBank/DDBJ databases">
        <title>Extensive intraspecific genome diversity in a model arbuscular mycorrhizal fungus.</title>
        <authorList>
            <person name="Chen E.C."/>
            <person name="Morin E."/>
            <person name="Beaudet D."/>
            <person name="Noel J."/>
            <person name="Ndikumana S."/>
            <person name="Charron P."/>
            <person name="St-Onge C."/>
            <person name="Giorgi J."/>
            <person name="Grigoriev I.V."/>
            <person name="Roux C."/>
            <person name="Martin F.M."/>
            <person name="Corradi N."/>
        </authorList>
    </citation>
    <scope>NUCLEOTIDE SEQUENCE [LARGE SCALE GENOMIC DNA]</scope>
    <source>
        <strain evidence="2 5">A5</strain>
    </source>
</reference>
<reference evidence="3 4" key="4">
    <citation type="submission" date="2017-10" db="EMBL/GenBank/DDBJ databases">
        <title>Genome analyses suggest a sexual origin of heterokaryosis in a supposedly ancient asexual fungus.</title>
        <authorList>
            <person name="Corradi N."/>
            <person name="Sedzielewska K."/>
            <person name="Noel J."/>
            <person name="Charron P."/>
            <person name="Farinelli L."/>
            <person name="Marton T."/>
            <person name="Kruger M."/>
            <person name="Pelin A."/>
            <person name="Brachmann A."/>
            <person name="Corradi N."/>
        </authorList>
    </citation>
    <scope>NUCLEOTIDE SEQUENCE [LARGE SCALE GENOMIC DNA]</scope>
    <source>
        <strain evidence="3 4">A1</strain>
    </source>
</reference>
<dbReference type="EMBL" id="LLXH01003293">
    <property type="protein sequence ID" value="PKC54395.1"/>
    <property type="molecule type" value="Genomic_DNA"/>
</dbReference>
<dbReference type="Proteomes" id="UP000232722">
    <property type="component" value="Unassembled WGS sequence"/>
</dbReference>
<evidence type="ECO:0000313" key="2">
    <source>
        <dbReference type="EMBL" id="PKB96095.1"/>
    </source>
</evidence>
<dbReference type="VEuPathDB" id="FungiDB:RhiirA1_477393"/>
<sequence>MSDIDQFLHEVTAQLKMFGKLWDNFATCAYTLYGNMGDDTELECPSIKDVKITPVDQSDTRNFLEEKRMLQKINKSTMANPGAQTSAKKPCRRKNLSISEATLRRINL</sequence>
<accession>A0A2I1ERM5</accession>
<protein>
    <submittedName>
        <fullName evidence="3">Uncharacterized protein</fullName>
    </submittedName>
</protein>
<gene>
    <name evidence="3" type="ORF">RhiirA1_477393</name>
    <name evidence="2" type="ORF">RhiirA5_435459</name>
</gene>
<evidence type="ECO:0000313" key="3">
    <source>
        <dbReference type="EMBL" id="PKC54395.1"/>
    </source>
</evidence>
<dbReference type="EMBL" id="LLXJ01004164">
    <property type="protein sequence ID" value="PKB96095.1"/>
    <property type="molecule type" value="Genomic_DNA"/>
</dbReference>
<comment type="caution">
    <text evidence="3">The sequence shown here is derived from an EMBL/GenBank/DDBJ whole genome shotgun (WGS) entry which is preliminary data.</text>
</comment>
<reference evidence="3 4" key="3">
    <citation type="submission" date="2017-10" db="EMBL/GenBank/DDBJ databases">
        <title>Extensive intraspecific genome diversity in a model arbuscular mycorrhizal fungus.</title>
        <authorList>
            <person name="Chen E.C.H."/>
            <person name="Morin E."/>
            <person name="Baudet D."/>
            <person name="Noel J."/>
            <person name="Ndikumana S."/>
            <person name="Charron P."/>
            <person name="St-Onge C."/>
            <person name="Giorgi J."/>
            <person name="Grigoriev I.V."/>
            <person name="Roux C."/>
            <person name="Martin F.M."/>
            <person name="Corradi N."/>
        </authorList>
    </citation>
    <scope>NUCLEOTIDE SEQUENCE [LARGE SCALE GENOMIC DNA]</scope>
    <source>
        <strain evidence="3 4">A1</strain>
    </source>
</reference>
<proteinExistence type="predicted"/>
<evidence type="ECO:0000313" key="4">
    <source>
        <dbReference type="Proteomes" id="UP000232688"/>
    </source>
</evidence>
<evidence type="ECO:0000313" key="5">
    <source>
        <dbReference type="Proteomes" id="UP000232722"/>
    </source>
</evidence>
<name>A0A2I1ERM5_9GLOM</name>
<dbReference type="AlphaFoldDB" id="A0A2I1ERM5"/>
<evidence type="ECO:0000256" key="1">
    <source>
        <dbReference type="SAM" id="MobiDB-lite"/>
    </source>
</evidence>
<dbReference type="Proteomes" id="UP000232688">
    <property type="component" value="Unassembled WGS sequence"/>
</dbReference>